<feature type="domain" description="EGF-like" evidence="10">
    <location>
        <begin position="230"/>
        <end position="273"/>
    </location>
</feature>
<dbReference type="SMART" id="SM00445">
    <property type="entry name" value="LINK"/>
    <property type="match status" value="1"/>
</dbReference>
<evidence type="ECO:0000256" key="9">
    <source>
        <dbReference type="PROSITE-ProRule" id="PRU00076"/>
    </source>
</evidence>
<keyword evidence="9" id="KW-0245">EGF-like domain</keyword>
<evidence type="ECO:0000256" key="3">
    <source>
        <dbReference type="ARBA" id="ARBA00022729"/>
    </source>
</evidence>
<keyword evidence="5" id="KW-0472">Membrane</keyword>
<dbReference type="PROSITE" id="PS01241">
    <property type="entry name" value="LINK_1"/>
    <property type="match status" value="1"/>
</dbReference>
<feature type="disulfide bond" evidence="9">
    <location>
        <begin position="13"/>
        <end position="30"/>
    </location>
</feature>
<feature type="disulfide bond" evidence="9">
    <location>
        <begin position="239"/>
        <end position="256"/>
    </location>
</feature>
<dbReference type="PROSITE" id="PS50963">
    <property type="entry name" value="LINK_2"/>
    <property type="match status" value="2"/>
</dbReference>
<proteinExistence type="predicted"/>
<dbReference type="Proteomes" id="UP001159427">
    <property type="component" value="Unassembled WGS sequence"/>
</dbReference>
<dbReference type="InterPro" id="IPR000742">
    <property type="entry name" value="EGF"/>
</dbReference>
<dbReference type="InterPro" id="IPR043210">
    <property type="entry name" value="CD44_antigen-like"/>
</dbReference>
<name>A0ABN8MXN4_9CNID</name>
<keyword evidence="13" id="KW-1185">Reference proteome</keyword>
<keyword evidence="3" id="KW-0732">Signal</keyword>
<dbReference type="EMBL" id="CALNXI010000699">
    <property type="protein sequence ID" value="CAH3035429.1"/>
    <property type="molecule type" value="Genomic_DNA"/>
</dbReference>
<organism evidence="12 13">
    <name type="scientific">Porites evermanni</name>
    <dbReference type="NCBI Taxonomy" id="104178"/>
    <lineage>
        <taxon>Eukaryota</taxon>
        <taxon>Metazoa</taxon>
        <taxon>Cnidaria</taxon>
        <taxon>Anthozoa</taxon>
        <taxon>Hexacorallia</taxon>
        <taxon>Scleractinia</taxon>
        <taxon>Fungiina</taxon>
        <taxon>Poritidae</taxon>
        <taxon>Porites</taxon>
    </lineage>
</organism>
<protein>
    <recommendedName>
        <fullName evidence="14">EGF-like domain-containing protein</fullName>
    </recommendedName>
</protein>
<feature type="domain" description="EGF-like" evidence="10">
    <location>
        <begin position="4"/>
        <end position="47"/>
    </location>
</feature>
<evidence type="ECO:0000256" key="2">
    <source>
        <dbReference type="ARBA" id="ARBA00022692"/>
    </source>
</evidence>
<keyword evidence="7" id="KW-0675">Receptor</keyword>
<keyword evidence="2" id="KW-0812">Transmembrane</keyword>
<evidence type="ECO:0000256" key="5">
    <source>
        <dbReference type="ARBA" id="ARBA00023136"/>
    </source>
</evidence>
<feature type="domain" description="Link" evidence="11">
    <location>
        <begin position="291"/>
        <end position="383"/>
    </location>
</feature>
<keyword evidence="4" id="KW-1133">Transmembrane helix</keyword>
<dbReference type="InterPro" id="IPR000538">
    <property type="entry name" value="Link_dom"/>
</dbReference>
<evidence type="ECO:0000313" key="13">
    <source>
        <dbReference type="Proteomes" id="UP001159427"/>
    </source>
</evidence>
<comment type="caution">
    <text evidence="9">Lacks conserved residue(s) required for the propagation of feature annotation.</text>
</comment>
<dbReference type="Gene3D" id="3.10.100.10">
    <property type="entry name" value="Mannose-Binding Protein A, subunit A"/>
    <property type="match status" value="2"/>
</dbReference>
<dbReference type="InterPro" id="IPR016186">
    <property type="entry name" value="C-type_lectin-like/link_sf"/>
</dbReference>
<evidence type="ECO:0000259" key="11">
    <source>
        <dbReference type="PROSITE" id="PS50963"/>
    </source>
</evidence>
<evidence type="ECO:0008006" key="14">
    <source>
        <dbReference type="Google" id="ProtNLM"/>
    </source>
</evidence>
<evidence type="ECO:0000256" key="7">
    <source>
        <dbReference type="ARBA" id="ARBA00023170"/>
    </source>
</evidence>
<comment type="caution">
    <text evidence="12">The sequence shown here is derived from an EMBL/GenBank/DDBJ whole genome shotgun (WGS) entry which is preliminary data.</text>
</comment>
<dbReference type="SUPFAM" id="SSF56436">
    <property type="entry name" value="C-type lectin-like"/>
    <property type="match status" value="2"/>
</dbReference>
<evidence type="ECO:0000259" key="10">
    <source>
        <dbReference type="PROSITE" id="PS50026"/>
    </source>
</evidence>
<dbReference type="PROSITE" id="PS50026">
    <property type="entry name" value="EGF_3"/>
    <property type="match status" value="2"/>
</dbReference>
<dbReference type="Pfam" id="PF00193">
    <property type="entry name" value="Xlink"/>
    <property type="match status" value="2"/>
</dbReference>
<reference evidence="12 13" key="1">
    <citation type="submission" date="2022-05" db="EMBL/GenBank/DDBJ databases">
        <authorList>
            <consortium name="Genoscope - CEA"/>
            <person name="William W."/>
        </authorList>
    </citation>
    <scope>NUCLEOTIDE SEQUENCE [LARGE SCALE GENOMIC DNA]</scope>
</reference>
<accession>A0ABN8MXN4</accession>
<dbReference type="PANTHER" id="PTHR10225">
    <property type="entry name" value="HYALURONAN RECEPTOR"/>
    <property type="match status" value="1"/>
</dbReference>
<gene>
    <name evidence="12" type="ORF">PEVE_00039503</name>
</gene>
<sequence>DLTRFLPCLSSPCRNGGSCVNGPTLEMFTCNCSLEIRVLPYIDHKCNVNESHIEVVKQLHVQGVMQAQVGKLQLNYFEAMRLCEILNGSLATLDQLTAAWQAGLQICSAPFLPLFHFCVFEKWLIFSTADNDPRSSINNLSVSFMDRNIESASHVGNITKVEKTKSGLDCAFLCLQMPQGSCLSFNFGRIAINGLHICELSNSERALEPHKLLNRTKFVYYGMRMSDLIRFLPCLSSPCRNGGSCVNGPTLEMFTCNCSLEIRVLPYIDHKCNVSKLLHESHIEVVKQLHVQGVMQAQVGKLQLNYFEAMRLCEILNGSLATLDQLTAAWQAGLQICRNGWLMEGRMAYPMQKVDEDCGNRIGIIGGDRDIKKTRLLNAWCYTYIA</sequence>
<evidence type="ECO:0000313" key="12">
    <source>
        <dbReference type="EMBL" id="CAH3035429.1"/>
    </source>
</evidence>
<evidence type="ECO:0000256" key="1">
    <source>
        <dbReference type="ARBA" id="ARBA00004167"/>
    </source>
</evidence>
<dbReference type="InterPro" id="IPR016187">
    <property type="entry name" value="CTDL_fold"/>
</dbReference>
<dbReference type="SMART" id="SM00181">
    <property type="entry name" value="EGF"/>
    <property type="match status" value="2"/>
</dbReference>
<evidence type="ECO:0000256" key="4">
    <source>
        <dbReference type="ARBA" id="ARBA00022989"/>
    </source>
</evidence>
<evidence type="ECO:0000256" key="8">
    <source>
        <dbReference type="ARBA" id="ARBA00023180"/>
    </source>
</evidence>
<comment type="subcellular location">
    <subcellularLocation>
        <location evidence="1">Membrane</location>
        <topology evidence="1">Single-pass membrane protein</topology>
    </subcellularLocation>
</comment>
<feature type="non-terminal residue" evidence="12">
    <location>
        <position position="1"/>
    </location>
</feature>
<dbReference type="SUPFAM" id="SSF57196">
    <property type="entry name" value="EGF/Laminin"/>
    <property type="match status" value="1"/>
</dbReference>
<evidence type="ECO:0000256" key="6">
    <source>
        <dbReference type="ARBA" id="ARBA00023157"/>
    </source>
</evidence>
<keyword evidence="8" id="KW-0325">Glycoprotein</keyword>
<keyword evidence="6 9" id="KW-1015">Disulfide bond</keyword>
<dbReference type="Gene3D" id="2.10.25.10">
    <property type="entry name" value="Laminin"/>
    <property type="match status" value="2"/>
</dbReference>
<dbReference type="PANTHER" id="PTHR10225:SF5">
    <property type="entry name" value="C-TYPE LECTIN DOMAIN-CONTAINING PROTEIN"/>
    <property type="match status" value="1"/>
</dbReference>
<feature type="domain" description="Link" evidence="11">
    <location>
        <begin position="61"/>
        <end position="172"/>
    </location>
</feature>